<dbReference type="Proteomes" id="UP001157502">
    <property type="component" value="Chromosome 11"/>
</dbReference>
<proteinExistence type="predicted"/>
<evidence type="ECO:0000313" key="2">
    <source>
        <dbReference type="Proteomes" id="UP001157502"/>
    </source>
</evidence>
<gene>
    <name evidence="1" type="ORF">DPEC_G00145980</name>
</gene>
<protein>
    <submittedName>
        <fullName evidence="1">Uncharacterized protein</fullName>
    </submittedName>
</protein>
<sequence>MRAVEGQYLRLPPTVLYSPNPNPGQNKVTEHREKINDSAQGSIHLFARTHTHNAHCQRSDPFSLQSYHPVFMYTVPLAVALTSG</sequence>
<dbReference type="EMBL" id="CM055738">
    <property type="protein sequence ID" value="KAJ8005376.1"/>
    <property type="molecule type" value="Genomic_DNA"/>
</dbReference>
<organism evidence="1 2">
    <name type="scientific">Dallia pectoralis</name>
    <name type="common">Alaska blackfish</name>
    <dbReference type="NCBI Taxonomy" id="75939"/>
    <lineage>
        <taxon>Eukaryota</taxon>
        <taxon>Metazoa</taxon>
        <taxon>Chordata</taxon>
        <taxon>Craniata</taxon>
        <taxon>Vertebrata</taxon>
        <taxon>Euteleostomi</taxon>
        <taxon>Actinopterygii</taxon>
        <taxon>Neopterygii</taxon>
        <taxon>Teleostei</taxon>
        <taxon>Protacanthopterygii</taxon>
        <taxon>Esociformes</taxon>
        <taxon>Umbridae</taxon>
        <taxon>Dallia</taxon>
    </lineage>
</organism>
<comment type="caution">
    <text evidence="1">The sequence shown here is derived from an EMBL/GenBank/DDBJ whole genome shotgun (WGS) entry which is preliminary data.</text>
</comment>
<evidence type="ECO:0000313" key="1">
    <source>
        <dbReference type="EMBL" id="KAJ8005376.1"/>
    </source>
</evidence>
<accession>A0ACC2GPE8</accession>
<name>A0ACC2GPE8_DALPE</name>
<reference evidence="1" key="1">
    <citation type="submission" date="2021-05" db="EMBL/GenBank/DDBJ databases">
        <authorList>
            <person name="Pan Q."/>
            <person name="Jouanno E."/>
            <person name="Zahm M."/>
            <person name="Klopp C."/>
            <person name="Cabau C."/>
            <person name="Louis A."/>
            <person name="Berthelot C."/>
            <person name="Parey E."/>
            <person name="Roest Crollius H."/>
            <person name="Montfort J."/>
            <person name="Robinson-Rechavi M."/>
            <person name="Bouchez O."/>
            <person name="Lampietro C."/>
            <person name="Lopez Roques C."/>
            <person name="Donnadieu C."/>
            <person name="Postlethwait J."/>
            <person name="Bobe J."/>
            <person name="Dillon D."/>
            <person name="Chandos A."/>
            <person name="von Hippel F."/>
            <person name="Guiguen Y."/>
        </authorList>
    </citation>
    <scope>NUCLEOTIDE SEQUENCE</scope>
    <source>
        <strain evidence="1">YG-Jan2019</strain>
    </source>
</reference>
<keyword evidence="2" id="KW-1185">Reference proteome</keyword>